<dbReference type="AlphaFoldDB" id="A0AAD3H2S7"/>
<accession>A0AAD3H2S7</accession>
<sequence>MLVTTITLAIATALGRPYLRMIATEFEKQIGSIPLFISAFMLGTCAAFLTITPHHERESLYHTVNLFKVFVIESLLLSVASIKSRELLLVFAYLVGVTSSLFQTILMRLEYNSEESSLSRLTIGVKVLRASSGSLLEFCIEVVLASFCFYIVRSVLLTYKVRVKRIPSRRRILDGEGVGV</sequence>
<feature type="transmembrane region" description="Helical" evidence="1">
    <location>
        <begin position="63"/>
        <end position="82"/>
    </location>
</feature>
<feature type="transmembrane region" description="Helical" evidence="1">
    <location>
        <begin position="127"/>
        <end position="152"/>
    </location>
</feature>
<reference evidence="2 3" key="1">
    <citation type="journal article" date="2021" name="Sci. Rep.">
        <title>The genome of the diatom Chaetoceros tenuissimus carries an ancient integrated fragment of an extant virus.</title>
        <authorList>
            <person name="Hongo Y."/>
            <person name="Kimura K."/>
            <person name="Takaki Y."/>
            <person name="Yoshida Y."/>
            <person name="Baba S."/>
            <person name="Kobayashi G."/>
            <person name="Nagasaki K."/>
            <person name="Hano T."/>
            <person name="Tomaru Y."/>
        </authorList>
    </citation>
    <scope>NUCLEOTIDE SEQUENCE [LARGE SCALE GENOMIC DNA]</scope>
    <source>
        <strain evidence="2 3">NIES-3715</strain>
    </source>
</reference>
<evidence type="ECO:0000313" key="2">
    <source>
        <dbReference type="EMBL" id="GFH47794.1"/>
    </source>
</evidence>
<gene>
    <name evidence="2" type="ORF">CTEN210_04270</name>
</gene>
<feature type="transmembrane region" description="Helical" evidence="1">
    <location>
        <begin position="31"/>
        <end position="51"/>
    </location>
</feature>
<dbReference type="EMBL" id="BLLK01000023">
    <property type="protein sequence ID" value="GFH47794.1"/>
    <property type="molecule type" value="Genomic_DNA"/>
</dbReference>
<keyword evidence="3" id="KW-1185">Reference proteome</keyword>
<keyword evidence="1" id="KW-0472">Membrane</keyword>
<organism evidence="2 3">
    <name type="scientific">Chaetoceros tenuissimus</name>
    <dbReference type="NCBI Taxonomy" id="426638"/>
    <lineage>
        <taxon>Eukaryota</taxon>
        <taxon>Sar</taxon>
        <taxon>Stramenopiles</taxon>
        <taxon>Ochrophyta</taxon>
        <taxon>Bacillariophyta</taxon>
        <taxon>Coscinodiscophyceae</taxon>
        <taxon>Chaetocerotophycidae</taxon>
        <taxon>Chaetocerotales</taxon>
        <taxon>Chaetocerotaceae</taxon>
        <taxon>Chaetoceros</taxon>
    </lineage>
</organism>
<protein>
    <submittedName>
        <fullName evidence="2">Uncharacterized protein</fullName>
    </submittedName>
</protein>
<feature type="transmembrane region" description="Helical" evidence="1">
    <location>
        <begin position="88"/>
        <end position="106"/>
    </location>
</feature>
<evidence type="ECO:0000313" key="3">
    <source>
        <dbReference type="Proteomes" id="UP001054902"/>
    </source>
</evidence>
<dbReference type="Proteomes" id="UP001054902">
    <property type="component" value="Unassembled WGS sequence"/>
</dbReference>
<keyword evidence="1" id="KW-0812">Transmembrane</keyword>
<proteinExistence type="predicted"/>
<evidence type="ECO:0000256" key="1">
    <source>
        <dbReference type="SAM" id="Phobius"/>
    </source>
</evidence>
<comment type="caution">
    <text evidence="2">The sequence shown here is derived from an EMBL/GenBank/DDBJ whole genome shotgun (WGS) entry which is preliminary data.</text>
</comment>
<keyword evidence="1" id="KW-1133">Transmembrane helix</keyword>
<name>A0AAD3H2S7_9STRA</name>